<name>A0A916NIJ9_9PROT</name>
<reference evidence="1" key="1">
    <citation type="submission" date="2021-04" db="EMBL/GenBank/DDBJ databases">
        <authorList>
            <person name="Hornung B."/>
        </authorList>
    </citation>
    <scope>NUCLEOTIDE SEQUENCE</scope>
    <source>
        <strain evidence="1">G5G6</strain>
    </source>
</reference>
<keyword evidence="2" id="KW-1185">Reference proteome</keyword>
<gene>
    <name evidence="1" type="ORF">GTOL_12504</name>
</gene>
<comment type="caution">
    <text evidence="1">The sequence shown here is derived from an EMBL/GenBank/DDBJ whole genome shotgun (WGS) entry which is preliminary data.</text>
</comment>
<dbReference type="AlphaFoldDB" id="A0A916NIJ9"/>
<sequence>MAGYRPDRESYPATTPQSAALQRAGRITIGEAVKFTGTSRNALKLHFCALVENHHLPQQGSGAVSGTT</sequence>
<protein>
    <submittedName>
        <fullName evidence="1">Uncharacterized protein</fullName>
    </submittedName>
</protein>
<dbReference type="Proteomes" id="UP000742786">
    <property type="component" value="Unassembled WGS sequence"/>
</dbReference>
<dbReference type="EMBL" id="CAJQUM010000001">
    <property type="protein sequence ID" value="CAG4884621.1"/>
    <property type="molecule type" value="Genomic_DNA"/>
</dbReference>
<evidence type="ECO:0000313" key="1">
    <source>
        <dbReference type="EMBL" id="CAG4884621.1"/>
    </source>
</evidence>
<accession>A0A916NIJ9</accession>
<proteinExistence type="predicted"/>
<evidence type="ECO:0000313" key="2">
    <source>
        <dbReference type="Proteomes" id="UP000742786"/>
    </source>
</evidence>
<organism evidence="1 2">
    <name type="scientific">Georgfuchsia toluolica</name>
    <dbReference type="NCBI Taxonomy" id="424218"/>
    <lineage>
        <taxon>Bacteria</taxon>
        <taxon>Pseudomonadati</taxon>
        <taxon>Pseudomonadota</taxon>
        <taxon>Betaproteobacteria</taxon>
        <taxon>Nitrosomonadales</taxon>
        <taxon>Sterolibacteriaceae</taxon>
        <taxon>Georgfuchsia</taxon>
    </lineage>
</organism>